<evidence type="ECO:0000313" key="4">
    <source>
        <dbReference type="Proteomes" id="UP000287352"/>
    </source>
</evidence>
<dbReference type="PANTHER" id="PTHR43739:SF5">
    <property type="entry name" value="EXO-ALPHA-SIALIDASE"/>
    <property type="match status" value="1"/>
</dbReference>
<dbReference type="SUPFAM" id="SSF110296">
    <property type="entry name" value="Oligoxyloglucan reducing end-specific cellobiohydrolase"/>
    <property type="match status" value="2"/>
</dbReference>
<comment type="caution">
    <text evidence="3">The sequence shown here is derived from an EMBL/GenBank/DDBJ whole genome shotgun (WGS) entry which is preliminary data.</text>
</comment>
<dbReference type="InterPro" id="IPR031778">
    <property type="entry name" value="Sortilin_N"/>
</dbReference>
<dbReference type="InterPro" id="IPR052025">
    <property type="entry name" value="Xyloglucanase_GH74"/>
</dbReference>
<organism evidence="3 4">
    <name type="scientific">Tengunoibacter tsumagoiensis</name>
    <dbReference type="NCBI Taxonomy" id="2014871"/>
    <lineage>
        <taxon>Bacteria</taxon>
        <taxon>Bacillati</taxon>
        <taxon>Chloroflexota</taxon>
        <taxon>Ktedonobacteria</taxon>
        <taxon>Ktedonobacterales</taxon>
        <taxon>Dictyobacteraceae</taxon>
        <taxon>Tengunoibacter</taxon>
    </lineage>
</organism>
<keyword evidence="4" id="KW-1185">Reference proteome</keyword>
<evidence type="ECO:0000259" key="2">
    <source>
        <dbReference type="Pfam" id="PF15902"/>
    </source>
</evidence>
<dbReference type="Pfam" id="PF15902">
    <property type="entry name" value="Sortilin-Vps10"/>
    <property type="match status" value="1"/>
</dbReference>
<dbReference type="Gene3D" id="2.130.10.10">
    <property type="entry name" value="YVTN repeat-like/Quinoprotein amine dehydrogenase"/>
    <property type="match status" value="2"/>
</dbReference>
<evidence type="ECO:0000256" key="1">
    <source>
        <dbReference type="ARBA" id="ARBA00022737"/>
    </source>
</evidence>
<dbReference type="AlphaFoldDB" id="A0A402A9U6"/>
<accession>A0A402A9U6</accession>
<dbReference type="Gene3D" id="2.60.120.430">
    <property type="entry name" value="Galactose-binding lectin"/>
    <property type="match status" value="1"/>
</dbReference>
<name>A0A402A9U6_9CHLR</name>
<evidence type="ECO:0000313" key="3">
    <source>
        <dbReference type="EMBL" id="GCE15899.1"/>
    </source>
</evidence>
<dbReference type="InterPro" id="IPR008979">
    <property type="entry name" value="Galactose-bd-like_sf"/>
</dbReference>
<dbReference type="EMBL" id="BIFR01000002">
    <property type="protein sequence ID" value="GCE15899.1"/>
    <property type="molecule type" value="Genomic_DNA"/>
</dbReference>
<feature type="domain" description="Sortilin N-terminal" evidence="2">
    <location>
        <begin position="139"/>
        <end position="264"/>
    </location>
</feature>
<dbReference type="RefSeq" id="WP_126583302.1">
    <property type="nucleotide sequence ID" value="NZ_BIFR01000002.1"/>
</dbReference>
<gene>
    <name evidence="3" type="ORF">KTT_57580</name>
</gene>
<dbReference type="Proteomes" id="UP000287352">
    <property type="component" value="Unassembled WGS sequence"/>
</dbReference>
<dbReference type="OrthoDB" id="9801859at2"/>
<reference evidence="4" key="1">
    <citation type="submission" date="2018-12" db="EMBL/GenBank/DDBJ databases">
        <title>Tengunoibacter tsumagoiensis gen. nov., sp. nov., Dictyobacter kobayashii sp. nov., D. alpinus sp. nov., and D. joshuensis sp. nov. and description of Dictyobacteraceae fam. nov. within the order Ktedonobacterales isolated from Tengu-no-mugimeshi.</title>
        <authorList>
            <person name="Wang C.M."/>
            <person name="Zheng Y."/>
            <person name="Sakai Y."/>
            <person name="Toyoda A."/>
            <person name="Minakuchi Y."/>
            <person name="Abe K."/>
            <person name="Yokota A."/>
            <person name="Yabe S."/>
        </authorList>
    </citation>
    <scope>NUCLEOTIDE SEQUENCE [LARGE SCALE GENOMIC DNA]</scope>
    <source>
        <strain evidence="4">Uno3</strain>
    </source>
</reference>
<keyword evidence="1" id="KW-0677">Repeat</keyword>
<dbReference type="CDD" id="cd15482">
    <property type="entry name" value="Sialidase_non-viral"/>
    <property type="match status" value="2"/>
</dbReference>
<dbReference type="GO" id="GO:0010411">
    <property type="term" value="P:xyloglucan metabolic process"/>
    <property type="evidence" value="ECO:0007669"/>
    <property type="project" value="TreeGrafter"/>
</dbReference>
<proteinExistence type="predicted"/>
<protein>
    <recommendedName>
        <fullName evidence="2">Sortilin N-terminal domain-containing protein</fullName>
    </recommendedName>
</protein>
<dbReference type="PANTHER" id="PTHR43739">
    <property type="entry name" value="XYLOGLUCANASE (EUROFUNG)"/>
    <property type="match status" value="1"/>
</dbReference>
<sequence length="1020" mass="108594">MIRQQRRFRIFLLAAMASVLLSSGLFVVGGEFFQNIQNASAKSGYDWKQLKIGGGGFVTGIVMHPTDPSVRYVRTDVGGAYRWDAKTQAWVQMITANGVSDGVSSDYNVESIALSQSHKKEVIVASGNDSGTVDTGQGRILRSNDGGRTWKSSAQHFWMQGNGDARQGTERLAIDPVNNKIVYFGSRAQGLWISKDEGATWTQVPLTSVPAGTSPAGVEFVRVDPTGPVVHGISTRVYASVAGQGLYRSDDAGATWRQIVNSTDLAFTSVIASDQTLYVGFVSSIRRYNPIKDSWTDISPRTGNNSWQVAVSPVDPNFLFAAPGGLSSGNLFRSTDGGVTWQGLDMTVSPENIPWVAATNEKDFFSTATLAFDPTMPTRIWLAQGTGLWHADDLQGTGVTWINGSQGIEEMVTTDLVAPAGEVPVSTFYDRQGVYHANPDTYPSHVLLDDGFWGGTSINYSGGNPNFLVTVQAKNNYYPALTGRGAYSTDGGRSWTLFPKVPAQNVGGNIAVSATDPNNIVWLPSTGDFGKGNTPAYTVDRGTIWGNSSGITSSNTHWLFWWGSKRALDADKVLGATFYVVTFDGTGTFYVSHDGGATFTQAANSPSCSQANDCHVFGQLHAAPGEAGHVWSSGGKGGLWYTTDGGATAWHQIPAVQEARSFGFGKALPGSTYPAIYLNGKANGDANYGIYRSADQGATWTLLSAAPAGIYDQVNSVNGDMNIPGRVYVGFGGNGFVYGDDQSLTKPTVKKAVKPVLECVLPNSDGKTYTAYFGTQNDNNQAVTIPVGSANKFSPDPQDRGQIVTFAPGRQQDSFSIPFDGSNLVWTLTGPDGVTRTATASSTSQACTFTPTPTPTPLPEPTITVVPPATSPLTIFDDAVGDGWYWFNYYSDASILNTSPVHSGSYSVSLTGTQGFGAVVFARWKPPIDAPAYGGISFWVNGGTTPGVRQMQVFTNTLADGSGVSSPSANFDAPADTWTLVTIPMSALGNPDTIGRIVISDRTGAVQPTLYIDDVSLSTR</sequence>
<dbReference type="SUPFAM" id="SSF49785">
    <property type="entry name" value="Galactose-binding domain-like"/>
    <property type="match status" value="1"/>
</dbReference>
<dbReference type="InterPro" id="IPR015943">
    <property type="entry name" value="WD40/YVTN_repeat-like_dom_sf"/>
</dbReference>